<keyword evidence="4" id="KW-0966">Cell projection</keyword>
<dbReference type="Proteomes" id="UP001597229">
    <property type="component" value="Unassembled WGS sequence"/>
</dbReference>
<feature type="region of interest" description="Disordered" evidence="3">
    <location>
        <begin position="144"/>
        <end position="172"/>
    </location>
</feature>
<evidence type="ECO:0000313" key="4">
    <source>
        <dbReference type="EMBL" id="MFD1251136.1"/>
    </source>
</evidence>
<name>A0ABW3W766_9ACTN</name>
<protein>
    <submittedName>
        <fullName evidence="4">Flagellar hook assembly protein FlgD</fullName>
    </submittedName>
</protein>
<proteinExistence type="inferred from homology"/>
<evidence type="ECO:0000256" key="1">
    <source>
        <dbReference type="ARBA" id="ARBA00010577"/>
    </source>
</evidence>
<dbReference type="EMBL" id="JBHTLX010000033">
    <property type="protein sequence ID" value="MFD1251136.1"/>
    <property type="molecule type" value="Genomic_DNA"/>
</dbReference>
<keyword evidence="4" id="KW-0969">Cilium</keyword>
<dbReference type="InterPro" id="IPR005648">
    <property type="entry name" value="FlgD"/>
</dbReference>
<evidence type="ECO:0000256" key="2">
    <source>
        <dbReference type="ARBA" id="ARBA00022795"/>
    </source>
</evidence>
<keyword evidence="4" id="KW-0282">Flagellum</keyword>
<reference evidence="5" key="1">
    <citation type="journal article" date="2019" name="Int. J. Syst. Evol. Microbiol.">
        <title>The Global Catalogue of Microorganisms (GCM) 10K type strain sequencing project: providing services to taxonomists for standard genome sequencing and annotation.</title>
        <authorList>
            <consortium name="The Broad Institute Genomics Platform"/>
            <consortium name="The Broad Institute Genome Sequencing Center for Infectious Disease"/>
            <person name="Wu L."/>
            <person name="Ma J."/>
        </authorList>
    </citation>
    <scope>NUCLEOTIDE SEQUENCE [LARGE SCALE GENOMIC DNA]</scope>
    <source>
        <strain evidence="5">CCUG 52478</strain>
    </source>
</reference>
<feature type="compositionally biased region" description="Low complexity" evidence="3">
    <location>
        <begin position="145"/>
        <end position="172"/>
    </location>
</feature>
<accession>A0ABW3W766</accession>
<comment type="similarity">
    <text evidence="1">Belongs to the FlgD family.</text>
</comment>
<organism evidence="4 5">
    <name type="scientific">Nocardioides ginsengisoli</name>
    <dbReference type="NCBI Taxonomy" id="363868"/>
    <lineage>
        <taxon>Bacteria</taxon>
        <taxon>Bacillati</taxon>
        <taxon>Actinomycetota</taxon>
        <taxon>Actinomycetes</taxon>
        <taxon>Propionibacteriales</taxon>
        <taxon>Nocardioidaceae</taxon>
        <taxon>Nocardioides</taxon>
    </lineage>
</organism>
<gene>
    <name evidence="4" type="ORF">ACFQ3F_25320</name>
</gene>
<evidence type="ECO:0000313" key="5">
    <source>
        <dbReference type="Proteomes" id="UP001597229"/>
    </source>
</evidence>
<evidence type="ECO:0000256" key="3">
    <source>
        <dbReference type="SAM" id="MobiDB-lite"/>
    </source>
</evidence>
<keyword evidence="2" id="KW-1005">Bacterial flagellum biogenesis</keyword>
<sequence length="172" mass="17572">MPISPTDGVASAAAAPSYGVTSNAGSTSSTKGFGDQKVFLELMVAQMRYQDPLNPTDSSQFMAQTAQFTALEKMQAVADQTAMLLSTQLAFGASSMIGQTVRWYDDKGVEQSGKVQGTTYLASGPVLSVDGNHVPIADVISVGDAPTVPAPTSGSSGGSTYVPPSGTPTKTA</sequence>
<dbReference type="Pfam" id="PF03963">
    <property type="entry name" value="FlgD"/>
    <property type="match status" value="1"/>
</dbReference>
<comment type="caution">
    <text evidence="4">The sequence shown here is derived from an EMBL/GenBank/DDBJ whole genome shotgun (WGS) entry which is preliminary data.</text>
</comment>
<dbReference type="RefSeq" id="WP_367918129.1">
    <property type="nucleotide sequence ID" value="NZ_BAABAC010000007.1"/>
</dbReference>
<keyword evidence="5" id="KW-1185">Reference proteome</keyword>